<dbReference type="InterPro" id="IPR000387">
    <property type="entry name" value="Tyr_Pase_dom"/>
</dbReference>
<sequence length="372" mass="42044">MNCLQNLSRSSVSPLLGFGGNQRDPSSSFLKMMVPIKANDPKSRLVLQAVSDAKSSSEMSGVSNKEEKSDEYSQDMTQAMGAVLTYRHELGMNYTFLRPDLIVGSCLQTPEDVDKLREIGVKTIFCLQQDPDLEYFGVDIRSIQAYAKKYDDIEHIRCEIRDFDAFDLRMRLPAVVSTLYKAVKRNGGVTYIHCTAGMGRAPAAALTYMFWVQGYKLMDAHKILMSKRTCFPKLDAIRNATIDILKGLKKKTVTLTLEDKGFSTVEISGLDIGWGQRLPLTLDKGTGFWTLKKELPEGQFEYKYIINGDQWKYNEAEPFIGPNKDGHTNNYVKIVDDPTSVDGATRERLTKEDPELLEEERLKLIQFLETEA</sequence>
<evidence type="ECO:0000313" key="10">
    <source>
        <dbReference type="EMBL" id="KAL1199849.1"/>
    </source>
</evidence>
<dbReference type="SMART" id="SM00195">
    <property type="entry name" value="DSPc"/>
    <property type="match status" value="1"/>
</dbReference>
<dbReference type="PROSITE" id="PS50054">
    <property type="entry name" value="TYR_PHOSPHATASE_DUAL"/>
    <property type="match status" value="1"/>
</dbReference>
<proteinExistence type="predicted"/>
<feature type="domain" description="Tyrosine specific protein phosphatases" evidence="9">
    <location>
        <begin position="170"/>
        <end position="228"/>
    </location>
</feature>
<evidence type="ECO:0000256" key="2">
    <source>
        <dbReference type="ARBA" id="ARBA00022640"/>
    </source>
</evidence>
<comment type="subcellular location">
    <subcellularLocation>
        <location evidence="1">Plastid</location>
    </subcellularLocation>
</comment>
<organism evidence="10 11">
    <name type="scientific">Cardamine amara subsp. amara</name>
    <dbReference type="NCBI Taxonomy" id="228776"/>
    <lineage>
        <taxon>Eukaryota</taxon>
        <taxon>Viridiplantae</taxon>
        <taxon>Streptophyta</taxon>
        <taxon>Embryophyta</taxon>
        <taxon>Tracheophyta</taxon>
        <taxon>Spermatophyta</taxon>
        <taxon>Magnoliopsida</taxon>
        <taxon>eudicotyledons</taxon>
        <taxon>Gunneridae</taxon>
        <taxon>Pentapetalae</taxon>
        <taxon>rosids</taxon>
        <taxon>malvids</taxon>
        <taxon>Brassicales</taxon>
        <taxon>Brassicaceae</taxon>
        <taxon>Cardamineae</taxon>
        <taxon>Cardamine</taxon>
    </lineage>
</organism>
<evidence type="ECO:0000256" key="7">
    <source>
        <dbReference type="ARBA" id="ARBA00081846"/>
    </source>
</evidence>
<dbReference type="PANTHER" id="PTHR46642">
    <property type="entry name" value="DUAL SPECIFICITY PHOSPHATASE, SUBGROUP, CATALYTIC DOMAIN"/>
    <property type="match status" value="1"/>
</dbReference>
<keyword evidence="2" id="KW-0934">Plastid</keyword>
<keyword evidence="5" id="KW-0809">Transit peptide</keyword>
<evidence type="ECO:0000313" key="11">
    <source>
        <dbReference type="Proteomes" id="UP001558713"/>
    </source>
</evidence>
<keyword evidence="4" id="KW-0904">Protein phosphatase</keyword>
<dbReference type="FunFam" id="2.60.40.10:FF:000992">
    <property type="entry name" value="Phosphoglucan phosphatase DSP4, chloroplastic"/>
    <property type="match status" value="1"/>
</dbReference>
<dbReference type="GO" id="GO:0009507">
    <property type="term" value="C:chloroplast"/>
    <property type="evidence" value="ECO:0007669"/>
    <property type="project" value="UniProtKB-ARBA"/>
</dbReference>
<evidence type="ECO:0000259" key="8">
    <source>
        <dbReference type="PROSITE" id="PS50054"/>
    </source>
</evidence>
<comment type="caution">
    <text evidence="10">The sequence shown here is derived from an EMBL/GenBank/DDBJ whole genome shotgun (WGS) entry which is preliminary data.</text>
</comment>
<name>A0ABD0ZZB3_CARAN</name>
<dbReference type="GO" id="GO:0044042">
    <property type="term" value="P:glucan metabolic process"/>
    <property type="evidence" value="ECO:0007669"/>
    <property type="project" value="UniProtKB-ARBA"/>
</dbReference>
<dbReference type="Pfam" id="PF16561">
    <property type="entry name" value="AMPK1_CBM"/>
    <property type="match status" value="1"/>
</dbReference>
<dbReference type="InterPro" id="IPR045204">
    <property type="entry name" value="DSP_laforin-like"/>
</dbReference>
<dbReference type="SUPFAM" id="SSF52799">
    <property type="entry name" value="(Phosphotyrosine protein) phosphatases II"/>
    <property type="match status" value="1"/>
</dbReference>
<dbReference type="InterPro" id="IPR020422">
    <property type="entry name" value="TYR_PHOSPHATASE_DUAL_dom"/>
</dbReference>
<evidence type="ECO:0000256" key="5">
    <source>
        <dbReference type="ARBA" id="ARBA00022946"/>
    </source>
</evidence>
<gene>
    <name evidence="10" type="ORF">V5N11_013104</name>
</gene>
<dbReference type="GO" id="GO:0004721">
    <property type="term" value="F:phosphoprotein phosphatase activity"/>
    <property type="evidence" value="ECO:0007669"/>
    <property type="project" value="UniProtKB-KW"/>
</dbReference>
<dbReference type="InterPro" id="IPR014756">
    <property type="entry name" value="Ig_E-set"/>
</dbReference>
<dbReference type="SUPFAM" id="SSF81296">
    <property type="entry name" value="E set domains"/>
    <property type="match status" value="1"/>
</dbReference>
<dbReference type="InterPro" id="IPR032640">
    <property type="entry name" value="AMPK1_CBM"/>
</dbReference>
<evidence type="ECO:0000256" key="3">
    <source>
        <dbReference type="ARBA" id="ARBA00022801"/>
    </source>
</evidence>
<dbReference type="FunFam" id="3.90.190.10:FF:000069">
    <property type="entry name" value="Phosphoglucan phosphatase DSP4, chloroplastic"/>
    <property type="match status" value="1"/>
</dbReference>
<dbReference type="InterPro" id="IPR029021">
    <property type="entry name" value="Prot-tyrosine_phosphatase-like"/>
</dbReference>
<dbReference type="Proteomes" id="UP001558713">
    <property type="component" value="Unassembled WGS sequence"/>
</dbReference>
<feature type="domain" description="Tyrosine-protein phosphatase" evidence="8">
    <location>
        <begin position="93"/>
        <end position="250"/>
    </location>
</feature>
<dbReference type="Gene3D" id="3.90.190.10">
    <property type="entry name" value="Protein tyrosine phosphatase superfamily"/>
    <property type="match status" value="1"/>
</dbReference>
<evidence type="ECO:0000259" key="9">
    <source>
        <dbReference type="PROSITE" id="PS50056"/>
    </source>
</evidence>
<dbReference type="Gene3D" id="2.60.40.10">
    <property type="entry name" value="Immunoglobulins"/>
    <property type="match status" value="1"/>
</dbReference>
<keyword evidence="6" id="KW-0119">Carbohydrate metabolism</keyword>
<dbReference type="InterPro" id="IPR013783">
    <property type="entry name" value="Ig-like_fold"/>
</dbReference>
<evidence type="ECO:0000256" key="4">
    <source>
        <dbReference type="ARBA" id="ARBA00022912"/>
    </source>
</evidence>
<dbReference type="InterPro" id="IPR052832">
    <property type="entry name" value="Starch-Glucan_Phosphatase"/>
</dbReference>
<dbReference type="PANTHER" id="PTHR46642:SF3">
    <property type="entry name" value="PHOSPHOGLUCAN PHOSPHATASE DSP4, CHLOROPLASTIC"/>
    <property type="match status" value="1"/>
</dbReference>
<dbReference type="InterPro" id="IPR000340">
    <property type="entry name" value="Dual-sp_phosphatase_cat-dom"/>
</dbReference>
<keyword evidence="11" id="KW-1185">Reference proteome</keyword>
<dbReference type="CDD" id="cd02859">
    <property type="entry name" value="E_set_AMPKbeta_like_N"/>
    <property type="match status" value="1"/>
</dbReference>
<dbReference type="PROSITE" id="PS50056">
    <property type="entry name" value="TYR_PHOSPHATASE_2"/>
    <property type="match status" value="1"/>
</dbReference>
<keyword evidence="3" id="KW-0378">Hydrolase</keyword>
<dbReference type="EMBL" id="JBANAX010000637">
    <property type="protein sequence ID" value="KAL1199849.1"/>
    <property type="molecule type" value="Genomic_DNA"/>
</dbReference>
<dbReference type="AlphaFoldDB" id="A0ABD0ZZB3"/>
<protein>
    <recommendedName>
        <fullName evidence="7">Dual specificity protein phosphatase 4</fullName>
    </recommendedName>
</protein>
<evidence type="ECO:0000256" key="1">
    <source>
        <dbReference type="ARBA" id="ARBA00004474"/>
    </source>
</evidence>
<accession>A0ABD0ZZB3</accession>
<reference evidence="10 11" key="1">
    <citation type="submission" date="2024-04" db="EMBL/GenBank/DDBJ databases">
        <title>Genome assembly C_amara_ONT_v2.</title>
        <authorList>
            <person name="Yant L."/>
            <person name="Moore C."/>
            <person name="Slenker M."/>
        </authorList>
    </citation>
    <scope>NUCLEOTIDE SEQUENCE [LARGE SCALE GENOMIC DNA]</scope>
    <source>
        <tissue evidence="10">Leaf</tissue>
    </source>
</reference>
<dbReference type="Pfam" id="PF00782">
    <property type="entry name" value="DSPc"/>
    <property type="match status" value="1"/>
</dbReference>
<dbReference type="GO" id="GO:0019203">
    <property type="term" value="F:carbohydrate phosphatase activity"/>
    <property type="evidence" value="ECO:0007669"/>
    <property type="project" value="UniProtKB-ARBA"/>
</dbReference>
<dbReference type="CDD" id="cd14526">
    <property type="entry name" value="DSP_laforin-like"/>
    <property type="match status" value="1"/>
</dbReference>
<evidence type="ECO:0000256" key="6">
    <source>
        <dbReference type="ARBA" id="ARBA00023277"/>
    </source>
</evidence>